<dbReference type="Pfam" id="PF00750">
    <property type="entry name" value="tRNA-synt_1d"/>
    <property type="match status" value="2"/>
</dbReference>
<keyword evidence="3 10" id="KW-0963">Cytoplasm</keyword>
<dbReference type="InterPro" id="IPR035684">
    <property type="entry name" value="ArgRS_core"/>
</dbReference>
<dbReference type="Gene3D" id="3.30.1360.70">
    <property type="entry name" value="Arginyl tRNA synthetase N-terminal domain"/>
    <property type="match status" value="1"/>
</dbReference>
<dbReference type="SUPFAM" id="SSF55190">
    <property type="entry name" value="Arginyl-tRNA synthetase (ArgRS), N-terminal 'additional' domain"/>
    <property type="match status" value="1"/>
</dbReference>
<comment type="catalytic activity">
    <reaction evidence="9 10">
        <text>tRNA(Arg) + L-arginine + ATP = L-arginyl-tRNA(Arg) + AMP + diphosphate</text>
        <dbReference type="Rhea" id="RHEA:20301"/>
        <dbReference type="Rhea" id="RHEA-COMP:9658"/>
        <dbReference type="Rhea" id="RHEA-COMP:9673"/>
        <dbReference type="ChEBI" id="CHEBI:30616"/>
        <dbReference type="ChEBI" id="CHEBI:32682"/>
        <dbReference type="ChEBI" id="CHEBI:33019"/>
        <dbReference type="ChEBI" id="CHEBI:78442"/>
        <dbReference type="ChEBI" id="CHEBI:78513"/>
        <dbReference type="ChEBI" id="CHEBI:456215"/>
        <dbReference type="EC" id="6.1.1.19"/>
    </reaction>
</comment>
<keyword evidence="8 10" id="KW-0030">Aminoacyl-tRNA synthetase</keyword>
<dbReference type="InterPro" id="IPR009080">
    <property type="entry name" value="tRNAsynth_Ia_anticodon-bd"/>
</dbReference>
<feature type="short sequence motif" description="'HIGH' region" evidence="10">
    <location>
        <begin position="131"/>
        <end position="141"/>
    </location>
</feature>
<dbReference type="GO" id="GO:0005737">
    <property type="term" value="C:cytoplasm"/>
    <property type="evidence" value="ECO:0007669"/>
    <property type="project" value="UniProtKB-SubCell"/>
</dbReference>
<evidence type="ECO:0000313" key="14">
    <source>
        <dbReference type="EMBL" id="OHA67723.1"/>
    </source>
</evidence>
<dbReference type="CDD" id="cd00671">
    <property type="entry name" value="ArgRS_core"/>
    <property type="match status" value="1"/>
</dbReference>
<dbReference type="EC" id="6.1.1.19" evidence="10"/>
<dbReference type="PANTHER" id="PTHR11956:SF5">
    <property type="entry name" value="ARGININE--TRNA LIGASE, CYTOPLASMIC"/>
    <property type="match status" value="1"/>
</dbReference>
<evidence type="ECO:0000256" key="5">
    <source>
        <dbReference type="ARBA" id="ARBA00022741"/>
    </source>
</evidence>
<keyword evidence="7 10" id="KW-0648">Protein biosynthesis</keyword>
<dbReference type="SMART" id="SM01016">
    <property type="entry name" value="Arg_tRNA_synt_N"/>
    <property type="match status" value="1"/>
</dbReference>
<dbReference type="AlphaFoldDB" id="A0A1G2R4H2"/>
<evidence type="ECO:0000256" key="1">
    <source>
        <dbReference type="ARBA" id="ARBA00004496"/>
    </source>
</evidence>
<dbReference type="HAMAP" id="MF_00123">
    <property type="entry name" value="Arg_tRNA_synth"/>
    <property type="match status" value="1"/>
</dbReference>
<evidence type="ECO:0000256" key="4">
    <source>
        <dbReference type="ARBA" id="ARBA00022598"/>
    </source>
</evidence>
<dbReference type="GO" id="GO:0004814">
    <property type="term" value="F:arginine-tRNA ligase activity"/>
    <property type="evidence" value="ECO:0007669"/>
    <property type="project" value="UniProtKB-UniRule"/>
</dbReference>
<feature type="domain" description="DALR anticodon binding" evidence="12">
    <location>
        <begin position="413"/>
        <end position="550"/>
    </location>
</feature>
<dbReference type="Gene3D" id="3.40.50.620">
    <property type="entry name" value="HUPs"/>
    <property type="match status" value="1"/>
</dbReference>
<name>A0A1G2R4H2_9BACT</name>
<accession>A0A1G2R4H2</accession>
<proteinExistence type="inferred from homology"/>
<protein>
    <recommendedName>
        <fullName evidence="10">Arginine--tRNA ligase</fullName>
        <ecNumber evidence="10">6.1.1.19</ecNumber>
    </recommendedName>
    <alternativeName>
        <fullName evidence="10">Arginyl-tRNA synthetase</fullName>
        <shortName evidence="10">ArgRS</shortName>
    </alternativeName>
</protein>
<keyword evidence="5 10" id="KW-0547">Nucleotide-binding</keyword>
<dbReference type="GO" id="GO:0006420">
    <property type="term" value="P:arginyl-tRNA aminoacylation"/>
    <property type="evidence" value="ECO:0007669"/>
    <property type="project" value="UniProtKB-UniRule"/>
</dbReference>
<dbReference type="PRINTS" id="PR01038">
    <property type="entry name" value="TRNASYNTHARG"/>
</dbReference>
<dbReference type="Proteomes" id="UP000179258">
    <property type="component" value="Unassembled WGS sequence"/>
</dbReference>
<evidence type="ECO:0000256" key="2">
    <source>
        <dbReference type="ARBA" id="ARBA00005594"/>
    </source>
</evidence>
<dbReference type="InterPro" id="IPR005148">
    <property type="entry name" value="Arg-tRNA-synth_N"/>
</dbReference>
<evidence type="ECO:0000259" key="13">
    <source>
        <dbReference type="SMART" id="SM01016"/>
    </source>
</evidence>
<dbReference type="FunFam" id="1.10.730.10:FF:000008">
    <property type="entry name" value="Arginine--tRNA ligase"/>
    <property type="match status" value="1"/>
</dbReference>
<evidence type="ECO:0000256" key="10">
    <source>
        <dbReference type="HAMAP-Rule" id="MF_00123"/>
    </source>
</evidence>
<dbReference type="InterPro" id="IPR001278">
    <property type="entry name" value="Arg-tRNA-ligase"/>
</dbReference>
<dbReference type="EMBL" id="MHTX01000035">
    <property type="protein sequence ID" value="OHA67723.1"/>
    <property type="molecule type" value="Genomic_DNA"/>
</dbReference>
<dbReference type="GO" id="GO:0005524">
    <property type="term" value="F:ATP binding"/>
    <property type="evidence" value="ECO:0007669"/>
    <property type="project" value="UniProtKB-UniRule"/>
</dbReference>
<dbReference type="PANTHER" id="PTHR11956">
    <property type="entry name" value="ARGINYL-TRNA SYNTHETASE"/>
    <property type="match status" value="1"/>
</dbReference>
<dbReference type="SMART" id="SM00836">
    <property type="entry name" value="DALR_1"/>
    <property type="match status" value="1"/>
</dbReference>
<evidence type="ECO:0000256" key="9">
    <source>
        <dbReference type="ARBA" id="ARBA00049339"/>
    </source>
</evidence>
<dbReference type="Gene3D" id="1.10.730.10">
    <property type="entry name" value="Isoleucyl-tRNA Synthetase, Domain 1"/>
    <property type="match status" value="1"/>
</dbReference>
<comment type="caution">
    <text evidence="14">The sequence shown here is derived from an EMBL/GenBank/DDBJ whole genome shotgun (WGS) entry which is preliminary data.</text>
</comment>
<evidence type="ECO:0000256" key="6">
    <source>
        <dbReference type="ARBA" id="ARBA00022840"/>
    </source>
</evidence>
<evidence type="ECO:0000313" key="15">
    <source>
        <dbReference type="Proteomes" id="UP000179258"/>
    </source>
</evidence>
<comment type="subcellular location">
    <subcellularLocation>
        <location evidence="1 10">Cytoplasm</location>
    </subcellularLocation>
</comment>
<dbReference type="InterPro" id="IPR014729">
    <property type="entry name" value="Rossmann-like_a/b/a_fold"/>
</dbReference>
<dbReference type="PROSITE" id="PS00178">
    <property type="entry name" value="AA_TRNA_LIGASE_I"/>
    <property type="match status" value="1"/>
</dbReference>
<reference evidence="14 15" key="1">
    <citation type="journal article" date="2016" name="Nat. Commun.">
        <title>Thousands of microbial genomes shed light on interconnected biogeochemical processes in an aquifer system.</title>
        <authorList>
            <person name="Anantharaman K."/>
            <person name="Brown C.T."/>
            <person name="Hug L.A."/>
            <person name="Sharon I."/>
            <person name="Castelle C.J."/>
            <person name="Probst A.J."/>
            <person name="Thomas B.C."/>
            <person name="Singh A."/>
            <person name="Wilkins M.J."/>
            <person name="Karaoz U."/>
            <person name="Brodie E.L."/>
            <person name="Williams K.H."/>
            <person name="Hubbard S.S."/>
            <person name="Banfield J.F."/>
        </authorList>
    </citation>
    <scope>NUCLEOTIDE SEQUENCE [LARGE SCALE GENOMIC DNA]</scope>
</reference>
<gene>
    <name evidence="10" type="primary">argS</name>
    <name evidence="14" type="ORF">A3D59_04815</name>
</gene>
<dbReference type="Pfam" id="PF05746">
    <property type="entry name" value="DALR_1"/>
    <property type="match status" value="1"/>
</dbReference>
<evidence type="ECO:0000256" key="7">
    <source>
        <dbReference type="ARBA" id="ARBA00022917"/>
    </source>
</evidence>
<dbReference type="SUPFAM" id="SSF52374">
    <property type="entry name" value="Nucleotidylyl transferase"/>
    <property type="match status" value="1"/>
</dbReference>
<evidence type="ECO:0000256" key="8">
    <source>
        <dbReference type="ARBA" id="ARBA00023146"/>
    </source>
</evidence>
<evidence type="ECO:0000256" key="3">
    <source>
        <dbReference type="ARBA" id="ARBA00022490"/>
    </source>
</evidence>
<feature type="domain" description="Arginyl tRNA synthetase N-terminal" evidence="13">
    <location>
        <begin position="4"/>
        <end position="94"/>
    </location>
</feature>
<organism evidence="14 15">
    <name type="scientific">Candidatus Wildermuthbacteria bacterium RIFCSPHIGHO2_02_FULL_47_17</name>
    <dbReference type="NCBI Taxonomy" id="1802452"/>
    <lineage>
        <taxon>Bacteria</taxon>
        <taxon>Candidatus Wildermuthiibacteriota</taxon>
    </lineage>
</organism>
<comment type="similarity">
    <text evidence="2 10 11">Belongs to the class-I aminoacyl-tRNA synthetase family.</text>
</comment>
<keyword evidence="4 10" id="KW-0436">Ligase</keyword>
<evidence type="ECO:0000256" key="11">
    <source>
        <dbReference type="RuleBase" id="RU363038"/>
    </source>
</evidence>
<sequence length="550" mass="62870">MIREQTAELVRKTIKDLQKEKIWPEFEMPEILVERPEDFSHGDYSISMAFQLSKIIKKSPTEIASLLSEKLKVRNEKMFGKVAAAEPGFVNFFLSKEFLQKQVAEILKQKEKFGQVNIGRGEKVNVEFISANPTGPLHVGNARGGFCGDVLANILAAAGHKTTREYYVNDKGRQVYFLEHSLNPEETPVYKNIYINALQKRGIRDAERATKFIIAEIKKTIAKMGISYDVWFFESDLYKNKEDKKALELLSKKGLTEEKEGGIWFKSKQEFADDKDRVLHKKTEERPEGNTYFLSEIAYLNNKFKRGFKRLIIFLGAEHHGYVPRIKAATEALGYDKESVQPIIMQLVHLLEDGKEVKMSKRTGIYVTIDELLDEVGLDVARFFFLMRGYGSHLNFDLDLAKQQSEKNPVYYVQYAHARICSILAKSKNQNSRLRASFAEVATKAEQGFGGQAKSKINLKSLTHPSELALIKQLIRLPEIIEDISRDYQVQRLPQYAIDLATAFHQFYRDCRVISEDKNLTRARLALVFATKTVLKNTLALMGVSAPEKM</sequence>
<dbReference type="InterPro" id="IPR001412">
    <property type="entry name" value="aa-tRNA-synth_I_CS"/>
</dbReference>
<dbReference type="SUPFAM" id="SSF47323">
    <property type="entry name" value="Anticodon-binding domain of a subclass of class I aminoacyl-tRNA synthetases"/>
    <property type="match status" value="1"/>
</dbReference>
<dbReference type="Pfam" id="PF03485">
    <property type="entry name" value="Arg_tRNA_synt_N"/>
    <property type="match status" value="1"/>
</dbReference>
<evidence type="ECO:0000259" key="12">
    <source>
        <dbReference type="SMART" id="SM00836"/>
    </source>
</evidence>
<keyword evidence="6 10" id="KW-0067">ATP-binding</keyword>
<comment type="subunit">
    <text evidence="10">Monomer.</text>
</comment>
<dbReference type="InterPro" id="IPR008909">
    <property type="entry name" value="DALR_anticod-bd"/>
</dbReference>
<dbReference type="InterPro" id="IPR036695">
    <property type="entry name" value="Arg-tRNA-synth_N_sf"/>
</dbReference>